<dbReference type="PANTHER" id="PTHR43390">
    <property type="entry name" value="SIGNAL PEPTIDASE I"/>
    <property type="match status" value="1"/>
</dbReference>
<gene>
    <name evidence="9" type="primary">lepB</name>
    <name evidence="9" type="ORF">PROFFT_A_00190</name>
</gene>
<evidence type="ECO:0000256" key="6">
    <source>
        <dbReference type="PIRSR" id="PIRSR600223-1"/>
    </source>
</evidence>
<dbReference type="EC" id="3.4.21.89" evidence="3 7"/>
<evidence type="ECO:0000256" key="4">
    <source>
        <dbReference type="ARBA" id="ARBA00019232"/>
    </source>
</evidence>
<reference evidence="9" key="1">
    <citation type="submission" date="2020-10" db="EMBL/GenBank/DDBJ databases">
        <authorList>
            <person name="Szabo G."/>
        </authorList>
    </citation>
    <scope>NUCLEOTIDE SEQUENCE</scope>
    <source>
        <strain evidence="9">PROFFT</strain>
    </source>
</reference>
<feature type="active site" evidence="6">
    <location>
        <position position="144"/>
    </location>
</feature>
<evidence type="ECO:0000259" key="8">
    <source>
        <dbReference type="Pfam" id="PF10502"/>
    </source>
</evidence>
<dbReference type="PANTHER" id="PTHR43390:SF1">
    <property type="entry name" value="CHLOROPLAST PROCESSING PEPTIDASE"/>
    <property type="match status" value="1"/>
</dbReference>
<dbReference type="RefSeq" id="WP_216782467.1">
    <property type="nucleotide sequence ID" value="NZ_LR890047.1"/>
</dbReference>
<dbReference type="GO" id="GO:0004252">
    <property type="term" value="F:serine-type endopeptidase activity"/>
    <property type="evidence" value="ECO:0007669"/>
    <property type="project" value="InterPro"/>
</dbReference>
<evidence type="ECO:0000256" key="5">
    <source>
        <dbReference type="ARBA" id="ARBA00022801"/>
    </source>
</evidence>
<dbReference type="InterPro" id="IPR019533">
    <property type="entry name" value="Peptidase_S26"/>
</dbReference>
<feature type="transmembrane region" description="Helical" evidence="7">
    <location>
        <begin position="6"/>
        <end position="25"/>
    </location>
</feature>
<keyword evidence="10" id="KW-1185">Reference proteome</keyword>
<evidence type="ECO:0000256" key="7">
    <source>
        <dbReference type="RuleBase" id="RU362042"/>
    </source>
</evidence>
<feature type="transmembrane region" description="Helical" evidence="7">
    <location>
        <begin position="58"/>
        <end position="79"/>
    </location>
</feature>
<proteinExistence type="inferred from homology"/>
<sequence length="321" mass="36791">MANMFALILVIATLVTGILWCINLFKINFSRRLKSGGLLIQTSKVLEKQSLKSSIFSWYESLITIFPVLALVLIIRSFIYEPFQIPSGSVMPTLFIGDFILVEKFAYGLKEPLTQQTLIPTGHPKHGDLVVFKYPLDPSLDYIKRVIGLPGDKVTYNPYSKELTVSSAIKSSESCNQILPINYTKNEPSEWIQAFEHNNGINRSVLLHRSVDRKVKDGYRMNERQEILGTVVHRILTMPDVQDVTRNYYRQPGQPYGVWIVPKGCYFMMGDNRDNSSDSRYWGFVPERNLVGRATAIWMSFEKQEGQWPTKLRLNRIGSIE</sequence>
<dbReference type="GO" id="GO:0016020">
    <property type="term" value="C:membrane"/>
    <property type="evidence" value="ECO:0007669"/>
    <property type="project" value="UniProtKB-SubCell"/>
</dbReference>
<keyword evidence="5 7" id="KW-0378">Hydrolase</keyword>
<evidence type="ECO:0000256" key="3">
    <source>
        <dbReference type="ARBA" id="ARBA00013208"/>
    </source>
</evidence>
<dbReference type="AlphaFoldDB" id="A0A8E4F170"/>
<keyword evidence="7" id="KW-1133">Transmembrane helix</keyword>
<dbReference type="EMBL" id="LR890047">
    <property type="protein sequence ID" value="CAD6506922.1"/>
    <property type="molecule type" value="Genomic_DNA"/>
</dbReference>
<keyword evidence="7" id="KW-0472">Membrane</keyword>
<dbReference type="GO" id="GO:0009003">
    <property type="term" value="F:signal peptidase activity"/>
    <property type="evidence" value="ECO:0007669"/>
    <property type="project" value="UniProtKB-EC"/>
</dbReference>
<keyword evidence="7" id="KW-0812">Transmembrane</keyword>
<dbReference type="PROSITE" id="PS00761">
    <property type="entry name" value="SPASE_I_3"/>
    <property type="match status" value="1"/>
</dbReference>
<dbReference type="InterPro" id="IPR019758">
    <property type="entry name" value="Pept_S26A_signal_pept_1_CS"/>
</dbReference>
<evidence type="ECO:0000256" key="2">
    <source>
        <dbReference type="ARBA" id="ARBA00009370"/>
    </source>
</evidence>
<comment type="subcellular location">
    <subcellularLocation>
        <location evidence="7">Membrane</location>
        <topology evidence="7">Multi-pass membrane protein</topology>
    </subcellularLocation>
</comment>
<comment type="similarity">
    <text evidence="2 7">Belongs to the peptidase S26 family.</text>
</comment>
<evidence type="ECO:0000313" key="10">
    <source>
        <dbReference type="Proteomes" id="UP000683585"/>
    </source>
</evidence>
<dbReference type="Pfam" id="PF10502">
    <property type="entry name" value="Peptidase_S26"/>
    <property type="match status" value="1"/>
</dbReference>
<feature type="domain" description="Peptidase S26" evidence="8">
    <location>
        <begin position="60"/>
        <end position="298"/>
    </location>
</feature>
<dbReference type="InterPro" id="IPR000223">
    <property type="entry name" value="Pept_S26A_signal_pept_1"/>
</dbReference>
<organism evidence="9 10">
    <name type="scientific">Candidatus Profftia tarda</name>
    <dbReference type="NCBI Taxonomy" id="1177216"/>
    <lineage>
        <taxon>Bacteria</taxon>
        <taxon>Pseudomonadati</taxon>
        <taxon>Pseudomonadota</taxon>
        <taxon>Gammaproteobacteria</taxon>
        <taxon>Enterobacterales</taxon>
        <taxon>Enterobacteriaceae</taxon>
        <taxon>Candidatus Profftia</taxon>
    </lineage>
</organism>
<name>A0A8E4F170_9ENTR</name>
<protein>
    <recommendedName>
        <fullName evidence="4 7">Signal peptidase I</fullName>
        <ecNumber evidence="3 7">3.4.21.89</ecNumber>
    </recommendedName>
</protein>
<dbReference type="Proteomes" id="UP000683585">
    <property type="component" value="Chromosome"/>
</dbReference>
<dbReference type="CDD" id="cd06530">
    <property type="entry name" value="S26_SPase_I"/>
    <property type="match status" value="1"/>
</dbReference>
<dbReference type="NCBIfam" id="NF008114">
    <property type="entry name" value="PRK10861.1"/>
    <property type="match status" value="1"/>
</dbReference>
<feature type="active site" evidence="6">
    <location>
        <position position="89"/>
    </location>
</feature>
<comment type="catalytic activity">
    <reaction evidence="1 7">
        <text>Cleavage of hydrophobic, N-terminal signal or leader sequences from secreted and periplasmic proteins.</text>
        <dbReference type="EC" id="3.4.21.89"/>
    </reaction>
</comment>
<evidence type="ECO:0000256" key="1">
    <source>
        <dbReference type="ARBA" id="ARBA00000677"/>
    </source>
</evidence>
<dbReference type="NCBIfam" id="TIGR02227">
    <property type="entry name" value="sigpep_I_bact"/>
    <property type="match status" value="1"/>
</dbReference>
<dbReference type="InterPro" id="IPR019757">
    <property type="entry name" value="Pept_S26A_signal_pept_1_Lys-AS"/>
</dbReference>
<evidence type="ECO:0000313" key="9">
    <source>
        <dbReference type="EMBL" id="CAD6506922.1"/>
    </source>
</evidence>
<dbReference type="KEGG" id="ptf:PROFFT_A_00190"/>
<keyword evidence="7" id="KW-0645">Protease</keyword>
<dbReference type="PROSITE" id="PS00760">
    <property type="entry name" value="SPASE_I_2"/>
    <property type="match status" value="1"/>
</dbReference>
<dbReference type="GO" id="GO:0006465">
    <property type="term" value="P:signal peptide processing"/>
    <property type="evidence" value="ECO:0007669"/>
    <property type="project" value="InterPro"/>
</dbReference>
<accession>A0A8E4F170</accession>